<reference evidence="1 2" key="1">
    <citation type="submission" date="2016-10" db="EMBL/GenBank/DDBJ databases">
        <authorList>
            <person name="de Groot N.N."/>
        </authorList>
    </citation>
    <scope>NUCLEOTIDE SEQUENCE [LARGE SCALE GENOMIC DNA]</scope>
    <source>
        <strain evidence="1 2">DSM 9990</strain>
    </source>
</reference>
<dbReference type="InterPro" id="IPR011989">
    <property type="entry name" value="ARM-like"/>
</dbReference>
<dbReference type="EMBL" id="FOUU01000001">
    <property type="protein sequence ID" value="SFM40583.1"/>
    <property type="molecule type" value="Genomic_DNA"/>
</dbReference>
<sequence>MSVNASDRFAPVYAYLKGETAENVCLRYGIGRKELERRIGEYQHLARRAAAMESLPGEKISRNDPCPCGSGKKYKKCCMPLHEEIRKTLPRDRWLKQEEKARKKKFLEKEVQRGFDLLLSMDFGKAERLATKLLTEFPEDDRLHDILMTVFMVRQRYDDALVIARKRWQVALEERDYYQEHGQHKRDRDDTVVHFYSPSTWLEKFWIAQRAGSYSKEFPEGNHPVLKRLSAELMTANDVKRFPQRDQEGYRVRREALDSVIEQIKSYGEDAYPYVLPLAYYFSWASLFVPEVIAAPGTERSLRLLAELSMFRFPFFAQMCLKHLEEAGERSVPIIRQVIESHKAFDELKVGLILVLGNIVCDESFSILVELTEHENPYVVNWVAQALGKHQNPAALPYLEKARERLGELSKIAGAIRELVETR</sequence>
<evidence type="ECO:0000313" key="2">
    <source>
        <dbReference type="Proteomes" id="UP000199611"/>
    </source>
</evidence>
<accession>A0A1I4QLR7</accession>
<dbReference type="Pfam" id="PF13646">
    <property type="entry name" value="HEAT_2"/>
    <property type="match status" value="1"/>
</dbReference>
<dbReference type="Pfam" id="PF02810">
    <property type="entry name" value="SEC-C"/>
    <property type="match status" value="1"/>
</dbReference>
<protein>
    <submittedName>
        <fullName evidence="1">HEAT repeat-containing protein</fullName>
    </submittedName>
</protein>
<dbReference type="STRING" id="39841.SAMN05660836_00086"/>
<proteinExistence type="predicted"/>
<gene>
    <name evidence="1" type="ORF">SAMN05660836_00086</name>
</gene>
<evidence type="ECO:0000313" key="1">
    <source>
        <dbReference type="EMBL" id="SFM40583.1"/>
    </source>
</evidence>
<keyword evidence="2" id="KW-1185">Reference proteome</keyword>
<dbReference type="Gene3D" id="3.10.450.50">
    <property type="match status" value="1"/>
</dbReference>
<dbReference type="Proteomes" id="UP000199611">
    <property type="component" value="Unassembled WGS sequence"/>
</dbReference>
<dbReference type="InterPro" id="IPR004027">
    <property type="entry name" value="SEC_C_motif"/>
</dbReference>
<dbReference type="InterPro" id="IPR016024">
    <property type="entry name" value="ARM-type_fold"/>
</dbReference>
<dbReference type="Gene3D" id="1.25.10.10">
    <property type="entry name" value="Leucine-rich Repeat Variant"/>
    <property type="match status" value="1"/>
</dbReference>
<dbReference type="AlphaFoldDB" id="A0A1I4QLR7"/>
<organism evidence="1 2">
    <name type="scientific">Thermodesulforhabdus norvegica</name>
    <dbReference type="NCBI Taxonomy" id="39841"/>
    <lineage>
        <taxon>Bacteria</taxon>
        <taxon>Pseudomonadati</taxon>
        <taxon>Thermodesulfobacteriota</taxon>
        <taxon>Syntrophobacteria</taxon>
        <taxon>Syntrophobacterales</taxon>
        <taxon>Thermodesulforhabdaceae</taxon>
        <taxon>Thermodesulforhabdus</taxon>
    </lineage>
</organism>
<dbReference type="SUPFAM" id="SSF48371">
    <property type="entry name" value="ARM repeat"/>
    <property type="match status" value="1"/>
</dbReference>
<dbReference type="SUPFAM" id="SSF103642">
    <property type="entry name" value="Sec-C motif"/>
    <property type="match status" value="1"/>
</dbReference>
<name>A0A1I4QLR7_9BACT</name>